<dbReference type="Proteomes" id="UP000002973">
    <property type="component" value="Unassembled WGS sequence"/>
</dbReference>
<keyword evidence="4" id="KW-0233">DNA recombination</keyword>
<evidence type="ECO:0000313" key="6">
    <source>
        <dbReference type="EMBL" id="EFU22805.1"/>
    </source>
</evidence>
<evidence type="ECO:0000256" key="2">
    <source>
        <dbReference type="ARBA" id="ARBA00022908"/>
    </source>
</evidence>
<keyword evidence="3" id="KW-0238">DNA-binding</keyword>
<dbReference type="InterPro" id="IPR013762">
    <property type="entry name" value="Integrase-like_cat_sf"/>
</dbReference>
<keyword evidence="2" id="KW-0229">DNA integration</keyword>
<evidence type="ECO:0000256" key="1">
    <source>
        <dbReference type="ARBA" id="ARBA00008857"/>
    </source>
</evidence>
<dbReference type="PANTHER" id="PTHR30349:SF64">
    <property type="entry name" value="PROPHAGE INTEGRASE INTD-RELATED"/>
    <property type="match status" value="1"/>
</dbReference>
<dbReference type="InterPro" id="IPR011010">
    <property type="entry name" value="DNA_brk_join_enz"/>
</dbReference>
<evidence type="ECO:0000259" key="5">
    <source>
        <dbReference type="PROSITE" id="PS51898"/>
    </source>
</evidence>
<evidence type="ECO:0000256" key="3">
    <source>
        <dbReference type="ARBA" id="ARBA00023125"/>
    </source>
</evidence>
<dbReference type="InterPro" id="IPR004107">
    <property type="entry name" value="Integrase_SAM-like_N"/>
</dbReference>
<dbReference type="PANTHER" id="PTHR30349">
    <property type="entry name" value="PHAGE INTEGRASE-RELATED"/>
    <property type="match status" value="1"/>
</dbReference>
<evidence type="ECO:0000256" key="4">
    <source>
        <dbReference type="ARBA" id="ARBA00023172"/>
    </source>
</evidence>
<dbReference type="InterPro" id="IPR050090">
    <property type="entry name" value="Tyrosine_recombinase_XerCD"/>
</dbReference>
<comment type="similarity">
    <text evidence="1">Belongs to the 'phage' integrase family.</text>
</comment>
<dbReference type="AlphaFoldDB" id="E6J068"/>
<evidence type="ECO:0000313" key="7">
    <source>
        <dbReference type="Proteomes" id="UP000002973"/>
    </source>
</evidence>
<gene>
    <name evidence="6" type="ORF">HMPREF0813_00638</name>
</gene>
<dbReference type="CDD" id="cd01189">
    <property type="entry name" value="INT_ICEBs1_C_like"/>
    <property type="match status" value="1"/>
</dbReference>
<dbReference type="Pfam" id="PF00589">
    <property type="entry name" value="Phage_integrase"/>
    <property type="match status" value="1"/>
</dbReference>
<feature type="domain" description="Tyr recombinase" evidence="5">
    <location>
        <begin position="177"/>
        <end position="378"/>
    </location>
</feature>
<dbReference type="GO" id="GO:0003677">
    <property type="term" value="F:DNA binding"/>
    <property type="evidence" value="ECO:0007669"/>
    <property type="project" value="UniProtKB-KW"/>
</dbReference>
<dbReference type="eggNOG" id="COG0582">
    <property type="taxonomic scope" value="Bacteria"/>
</dbReference>
<reference evidence="6 7" key="1">
    <citation type="submission" date="2010-11" db="EMBL/GenBank/DDBJ databases">
        <authorList>
            <person name="Weinstock G."/>
            <person name="Sodergren E."/>
            <person name="Clifton S."/>
            <person name="Fulton L."/>
            <person name="Fulton B."/>
            <person name="Courtney L."/>
            <person name="Fronick C."/>
            <person name="Harrison M."/>
            <person name="Strong C."/>
            <person name="Farmer C."/>
            <person name="Delahaunty K."/>
            <person name="Markovic C."/>
            <person name="Hall O."/>
            <person name="Minx P."/>
            <person name="Tomlinson C."/>
            <person name="Mitreva M."/>
            <person name="Hou S."/>
            <person name="Chen J."/>
            <person name="Wollam A."/>
            <person name="Pepin K.H."/>
            <person name="Johnson M."/>
            <person name="Bhonagiri V."/>
            <person name="Zhang X."/>
            <person name="Suruliraj S."/>
            <person name="Warren W."/>
            <person name="Chinwalla A."/>
            <person name="Mardis E.R."/>
            <person name="Wilson R.K."/>
        </authorList>
    </citation>
    <scope>NUCLEOTIDE SEQUENCE [LARGE SCALE GENOMIC DNA]</scope>
    <source>
        <strain evidence="6 7">F0211</strain>
    </source>
</reference>
<dbReference type="EMBL" id="AECT01000012">
    <property type="protein sequence ID" value="EFU22805.1"/>
    <property type="molecule type" value="Genomic_DNA"/>
</dbReference>
<sequence length="387" mass="44816">MERGIIMKITEVKKKNGTTVYRASVYLGVDQVTGKKVKTSVTGRTRKEVKAKAQQAQIDFKLNGSTVKKEMQVRTYQELADLWLRSYQLTVKPQTFRATQRMLYNHLIPAFGTMKPNKITVYYIQDFINDLSKELVHYSVVHSINRRVLQYGVSLQLLPFNPARDVILPKVPKRENKVIKFIAPENIKALMDYMESLSNQKYGYYLDYVLYSVLLATGCRFGEVVALEWSDIDLKEKTISITKNYNRLLKLIGTPKSKAGVRVISIDKKTVNMLRLYKNRQRQLFLEVDSQVPTVVFATPTKEYQNMATRQESLDRRLKEINCPRFTFHAFRHTHASLLLNAGISYKELQYRLGHATLATTMDIYSHLSKDKEKEAVSYYEKAINNL</sequence>
<organism evidence="6 7">
    <name type="scientific">Streptococcus anginosus F0211</name>
    <dbReference type="NCBI Taxonomy" id="706437"/>
    <lineage>
        <taxon>Bacteria</taxon>
        <taxon>Bacillati</taxon>
        <taxon>Bacillota</taxon>
        <taxon>Bacilli</taxon>
        <taxon>Lactobacillales</taxon>
        <taxon>Streptococcaceae</taxon>
        <taxon>Streptococcus</taxon>
        <taxon>Streptococcus anginosus group</taxon>
    </lineage>
</organism>
<dbReference type="GO" id="GO:0015074">
    <property type="term" value="P:DNA integration"/>
    <property type="evidence" value="ECO:0007669"/>
    <property type="project" value="UniProtKB-KW"/>
</dbReference>
<dbReference type="Gene3D" id="1.10.150.130">
    <property type="match status" value="1"/>
</dbReference>
<comment type="caution">
    <text evidence="6">The sequence shown here is derived from an EMBL/GenBank/DDBJ whole genome shotgun (WGS) entry which is preliminary data.</text>
</comment>
<dbReference type="InterPro" id="IPR002104">
    <property type="entry name" value="Integrase_catalytic"/>
</dbReference>
<proteinExistence type="inferred from homology"/>
<name>E6J068_STRAP</name>
<accession>E6J068</accession>
<dbReference type="Pfam" id="PF14659">
    <property type="entry name" value="Phage_int_SAM_3"/>
    <property type="match status" value="1"/>
</dbReference>
<dbReference type="InterPro" id="IPR010998">
    <property type="entry name" value="Integrase_recombinase_N"/>
</dbReference>
<dbReference type="PROSITE" id="PS51898">
    <property type="entry name" value="TYR_RECOMBINASE"/>
    <property type="match status" value="1"/>
</dbReference>
<dbReference type="SUPFAM" id="SSF56349">
    <property type="entry name" value="DNA breaking-rejoining enzymes"/>
    <property type="match status" value="1"/>
</dbReference>
<protein>
    <submittedName>
        <fullName evidence="6">Site-specific recombinase, phage integrase family</fullName>
    </submittedName>
</protein>
<dbReference type="Gene3D" id="1.10.443.10">
    <property type="entry name" value="Intergrase catalytic core"/>
    <property type="match status" value="1"/>
</dbReference>
<dbReference type="GO" id="GO:0006310">
    <property type="term" value="P:DNA recombination"/>
    <property type="evidence" value="ECO:0007669"/>
    <property type="project" value="UniProtKB-KW"/>
</dbReference>